<organism evidence="4 5">
    <name type="scientific">Ziziphus jujuba witches'-broom phytoplasma</name>
    <dbReference type="NCBI Taxonomy" id="135727"/>
    <lineage>
        <taxon>Bacteria</taxon>
        <taxon>Bacillati</taxon>
        <taxon>Mycoplasmatota</taxon>
        <taxon>Mollicutes</taxon>
        <taxon>Acholeplasmatales</taxon>
        <taxon>Acholeplasmataceae</taxon>
        <taxon>Candidatus Phytoplasma</taxon>
        <taxon>16SrV (Elm yellows group)</taxon>
    </lineage>
</organism>
<accession>A0A660HMB8</accession>
<gene>
    <name evidence="4" type="ORF">CWO85_01335</name>
</gene>
<dbReference type="InterPro" id="IPR016192">
    <property type="entry name" value="APOBEC/CMP_deaminase_Zn-bd"/>
</dbReference>
<evidence type="ECO:0000256" key="1">
    <source>
        <dbReference type="ARBA" id="ARBA00022723"/>
    </source>
</evidence>
<dbReference type="EMBL" id="CP025121">
    <property type="protein sequence ID" value="AYJ01173.1"/>
    <property type="molecule type" value="Genomic_DNA"/>
</dbReference>
<dbReference type="Gene3D" id="3.40.140.10">
    <property type="entry name" value="Cytidine Deaminase, domain 2"/>
    <property type="match status" value="1"/>
</dbReference>
<dbReference type="GO" id="GO:0008270">
    <property type="term" value="F:zinc ion binding"/>
    <property type="evidence" value="ECO:0007669"/>
    <property type="project" value="InterPro"/>
</dbReference>
<dbReference type="InterPro" id="IPR002125">
    <property type="entry name" value="CMP_dCMP_dom"/>
</dbReference>
<dbReference type="Pfam" id="PF14437">
    <property type="entry name" value="MafB19-deam"/>
    <property type="match status" value="1"/>
</dbReference>
<evidence type="ECO:0000256" key="2">
    <source>
        <dbReference type="ARBA" id="ARBA00022833"/>
    </source>
</evidence>
<proteinExistence type="predicted"/>
<dbReference type="SUPFAM" id="SSF53927">
    <property type="entry name" value="Cytidine deaminase-like"/>
    <property type="match status" value="1"/>
</dbReference>
<evidence type="ECO:0000259" key="3">
    <source>
        <dbReference type="PROSITE" id="PS51747"/>
    </source>
</evidence>
<dbReference type="OrthoDB" id="9802676at2"/>
<dbReference type="GO" id="GO:0052717">
    <property type="term" value="F:tRNA-specific adenosine-34 deaminase activity"/>
    <property type="evidence" value="ECO:0007669"/>
    <property type="project" value="UniProtKB-EC"/>
</dbReference>
<dbReference type="InterPro" id="IPR016193">
    <property type="entry name" value="Cytidine_deaminase-like"/>
</dbReference>
<keyword evidence="2" id="KW-0862">Zinc</keyword>
<dbReference type="Proteomes" id="UP000272462">
    <property type="component" value="Chromosome"/>
</dbReference>
<dbReference type="RefSeq" id="WP_121463904.1">
    <property type="nucleotide sequence ID" value="NZ_CP025121.1"/>
</dbReference>
<reference evidence="4 5" key="1">
    <citation type="journal article" date="2018" name="BMC Genomics">
        <title>Comparative genome analysis of jujube witches'-broom Phytoplasma, an obligate pathogen that causes jujube witches'-broom disease.</title>
        <authorList>
            <person name="Wang J."/>
            <person name="Song L."/>
            <person name="Jiao Q."/>
            <person name="Yang S."/>
            <person name="Gao R."/>
            <person name="Lu X."/>
            <person name="Zhou G."/>
        </authorList>
    </citation>
    <scope>NUCLEOTIDE SEQUENCE [LARGE SCALE GENOMIC DNA]</scope>
    <source>
        <strain evidence="4">Jwb-nky</strain>
    </source>
</reference>
<evidence type="ECO:0000313" key="4">
    <source>
        <dbReference type="EMBL" id="AYJ01173.1"/>
    </source>
</evidence>
<name>A0A660HMB8_ZIZJU</name>
<dbReference type="GO" id="GO:0002100">
    <property type="term" value="P:tRNA wobble adenosine to inosine editing"/>
    <property type="evidence" value="ECO:0007669"/>
    <property type="project" value="InterPro"/>
</dbReference>
<protein>
    <submittedName>
        <fullName evidence="4">tRNA-specific adenosine deaminase</fullName>
    </submittedName>
</protein>
<dbReference type="PROSITE" id="PS51747">
    <property type="entry name" value="CYT_DCMP_DEAMINASES_2"/>
    <property type="match status" value="1"/>
</dbReference>
<dbReference type="AlphaFoldDB" id="A0A660HMB8"/>
<dbReference type="PANTHER" id="PTHR11079:SF202">
    <property type="entry name" value="TRNA-SPECIFIC ADENOSINE DEAMINASE"/>
    <property type="match status" value="1"/>
</dbReference>
<dbReference type="PANTHER" id="PTHR11079">
    <property type="entry name" value="CYTOSINE DEAMINASE FAMILY MEMBER"/>
    <property type="match status" value="1"/>
</dbReference>
<feature type="domain" description="CMP/dCMP-type deaminase" evidence="3">
    <location>
        <begin position="3"/>
        <end position="117"/>
    </location>
</feature>
<evidence type="ECO:0000313" key="5">
    <source>
        <dbReference type="Proteomes" id="UP000272462"/>
    </source>
</evidence>
<dbReference type="CDD" id="cd01285">
    <property type="entry name" value="nucleoside_deaminase"/>
    <property type="match status" value="1"/>
</dbReference>
<dbReference type="KEGG" id="pzi:CWO85_01335"/>
<dbReference type="InterPro" id="IPR058535">
    <property type="entry name" value="MafB19-deam"/>
</dbReference>
<keyword evidence="1" id="KW-0479">Metal-binding</keyword>
<sequence>MKPKEFFYMKEAFKEAQKAFLKGEVPVGAIAVLNDKVIARAHNNVEKKKIFFGHAEFLILKKLNKKFKNYRFNDIIIYTTLEPCIMCMGALLQVRVKKIYYSTPNIRLGLKNNFSLNNLSLISKISFKSDFFEKESEYILKKFFINLRKEKKFF</sequence>
<keyword evidence="5" id="KW-1185">Reference proteome</keyword>
<dbReference type="PROSITE" id="PS00903">
    <property type="entry name" value="CYT_DCMP_DEAMINASES_1"/>
    <property type="match status" value="1"/>
</dbReference>